<dbReference type="Gene3D" id="3.40.50.2000">
    <property type="entry name" value="Glycogen Phosphorylase B"/>
    <property type="match status" value="2"/>
</dbReference>
<evidence type="ECO:0000256" key="6">
    <source>
        <dbReference type="ARBA" id="ARBA00022679"/>
    </source>
</evidence>
<dbReference type="InterPro" id="IPR051199">
    <property type="entry name" value="LPS_LOS_Heptosyltrfase"/>
</dbReference>
<keyword evidence="8" id="KW-0472">Membrane</keyword>
<dbReference type="EMBL" id="DRLF01000274">
    <property type="protein sequence ID" value="HEC06744.1"/>
    <property type="molecule type" value="Genomic_DNA"/>
</dbReference>
<evidence type="ECO:0000256" key="13">
    <source>
        <dbReference type="ARBA" id="ARBA00049201"/>
    </source>
</evidence>
<dbReference type="Pfam" id="PF01075">
    <property type="entry name" value="Glyco_transf_9"/>
    <property type="match status" value="1"/>
</dbReference>
<protein>
    <recommendedName>
        <fullName evidence="11">Lipopolysaccharide heptosyltransferase 1</fullName>
        <ecNumber evidence="10">2.4.99.23</ecNumber>
    </recommendedName>
    <alternativeName>
        <fullName evidence="12">ADP-heptose:lipopolysaccharide heptosyltransferase I</fullName>
    </alternativeName>
</protein>
<comment type="pathway">
    <text evidence="2">Bacterial outer membrane biogenesis; LPS core biosynthesis.</text>
</comment>
<dbReference type="GO" id="GO:0005886">
    <property type="term" value="C:plasma membrane"/>
    <property type="evidence" value="ECO:0007669"/>
    <property type="project" value="UniProtKB-SubCell"/>
</dbReference>
<accession>A0A831RVU3</accession>
<dbReference type="SUPFAM" id="SSF53756">
    <property type="entry name" value="UDP-Glycosyltransferase/glycogen phosphorylase"/>
    <property type="match status" value="1"/>
</dbReference>
<comment type="catalytic activity">
    <reaction evidence="13">
        <text>an alpha-Kdo-(2-&gt;4)-alpha-Kdo-(2-&gt;6)-lipid A + ADP-L-glycero-beta-D-manno-heptose = an L-alpha-D-Hep-(1-&gt;5)-[alpha-Kdo-(2-&gt;4)]-alpha-Kdo-(2-&gt;6)-lipid A + ADP + H(+)</text>
        <dbReference type="Rhea" id="RHEA:74067"/>
        <dbReference type="ChEBI" id="CHEBI:15378"/>
        <dbReference type="ChEBI" id="CHEBI:61506"/>
        <dbReference type="ChEBI" id="CHEBI:176431"/>
        <dbReference type="ChEBI" id="CHEBI:193068"/>
        <dbReference type="ChEBI" id="CHEBI:456216"/>
        <dbReference type="EC" id="2.4.99.23"/>
    </reaction>
</comment>
<keyword evidence="6" id="KW-0808">Transferase</keyword>
<dbReference type="InterPro" id="IPR002201">
    <property type="entry name" value="Glyco_trans_9"/>
</dbReference>
<evidence type="ECO:0000313" key="14">
    <source>
        <dbReference type="EMBL" id="HEC06744.1"/>
    </source>
</evidence>
<comment type="subcellular location">
    <subcellularLocation>
        <location evidence="1">Cell inner membrane</location>
        <topology evidence="1">Peripheral membrane protein</topology>
        <orientation evidence="1">Cytoplasmic side</orientation>
    </subcellularLocation>
</comment>
<dbReference type="PANTHER" id="PTHR30160:SF19">
    <property type="entry name" value="LIPOPOLYSACCHARIDE HEPTOSYLTRANSFERASE 1"/>
    <property type="match status" value="1"/>
</dbReference>
<evidence type="ECO:0000256" key="3">
    <source>
        <dbReference type="ARBA" id="ARBA00022475"/>
    </source>
</evidence>
<keyword evidence="4" id="KW-0997">Cell inner membrane</keyword>
<comment type="caution">
    <text evidence="14">The sequence shown here is derived from an EMBL/GenBank/DDBJ whole genome shotgun (WGS) entry which is preliminary data.</text>
</comment>
<sequence>MRVLIVKTSSLGDLIHTFPAINDAVAALPGTEFHWLVEEAFVQVPGWHPAVSKTLPIGLRRWRRNWRAAWKKGQIRQFRDTLRQDEYDLVIDAQGLLKSALPARLARGPVAGYDRHSLREPLASFFYQQRHAVSRQLHAVERIRRLFALALEYPLPATPAESGLQTARGERERSLVFLHSTTWPSKHWPLPWWRELTGLATQAGYRVLFPWYEPEERLRAEEIISRAGAGELMPRMDLNGLKDQLERTSGVVGVDTGLAHLAAALNTPAVTLYGPTEESLTGAMGKHQQNLVVDFPCAPCLRRECSYPEESPVQPACFQTLPPVLVWTALQKQMTPA</sequence>
<evidence type="ECO:0000256" key="9">
    <source>
        <dbReference type="ARBA" id="ARBA00043995"/>
    </source>
</evidence>
<evidence type="ECO:0000256" key="2">
    <source>
        <dbReference type="ARBA" id="ARBA00004713"/>
    </source>
</evidence>
<dbReference type="CDD" id="cd03789">
    <property type="entry name" value="GT9_LPS_heptosyltransferase"/>
    <property type="match status" value="1"/>
</dbReference>
<comment type="similarity">
    <text evidence="9">Belongs to the glycosyltransferase 9 family.</text>
</comment>
<proteinExistence type="inferred from homology"/>
<dbReference type="InterPro" id="IPR011908">
    <property type="entry name" value="LipoPS_heptosylTferase-I"/>
</dbReference>
<evidence type="ECO:0000256" key="1">
    <source>
        <dbReference type="ARBA" id="ARBA00004515"/>
    </source>
</evidence>
<gene>
    <name evidence="14" type="primary">waaC</name>
    <name evidence="14" type="ORF">ENJ12_07825</name>
</gene>
<evidence type="ECO:0000256" key="7">
    <source>
        <dbReference type="ARBA" id="ARBA00022985"/>
    </source>
</evidence>
<organism evidence="14">
    <name type="scientific">Thiolapillus brandeum</name>
    <dbReference type="NCBI Taxonomy" id="1076588"/>
    <lineage>
        <taxon>Bacteria</taxon>
        <taxon>Pseudomonadati</taxon>
        <taxon>Pseudomonadota</taxon>
        <taxon>Gammaproteobacteria</taxon>
        <taxon>Chromatiales</taxon>
        <taxon>Sedimenticolaceae</taxon>
        <taxon>Thiolapillus</taxon>
    </lineage>
</organism>
<dbReference type="NCBIfam" id="TIGR02193">
    <property type="entry name" value="heptsyl_trn_I"/>
    <property type="match status" value="1"/>
</dbReference>
<evidence type="ECO:0000256" key="11">
    <source>
        <dbReference type="ARBA" id="ARBA00044190"/>
    </source>
</evidence>
<name>A0A831RVU3_9GAMM</name>
<dbReference type="GO" id="GO:0005829">
    <property type="term" value="C:cytosol"/>
    <property type="evidence" value="ECO:0007669"/>
    <property type="project" value="TreeGrafter"/>
</dbReference>
<keyword evidence="3" id="KW-1003">Cell membrane</keyword>
<keyword evidence="7" id="KW-0448">Lipopolysaccharide biosynthesis</keyword>
<dbReference type="GO" id="GO:0008713">
    <property type="term" value="F:ADP-heptose-lipopolysaccharide heptosyltransferase activity"/>
    <property type="evidence" value="ECO:0007669"/>
    <property type="project" value="TreeGrafter"/>
</dbReference>
<evidence type="ECO:0000256" key="12">
    <source>
        <dbReference type="ARBA" id="ARBA00044330"/>
    </source>
</evidence>
<dbReference type="GO" id="GO:0009244">
    <property type="term" value="P:lipopolysaccharide core region biosynthetic process"/>
    <property type="evidence" value="ECO:0007669"/>
    <property type="project" value="InterPro"/>
</dbReference>
<evidence type="ECO:0000256" key="10">
    <source>
        <dbReference type="ARBA" id="ARBA00044041"/>
    </source>
</evidence>
<evidence type="ECO:0000256" key="4">
    <source>
        <dbReference type="ARBA" id="ARBA00022519"/>
    </source>
</evidence>
<keyword evidence="5" id="KW-0328">Glycosyltransferase</keyword>
<dbReference type="AlphaFoldDB" id="A0A831RVU3"/>
<evidence type="ECO:0000256" key="5">
    <source>
        <dbReference type="ARBA" id="ARBA00022676"/>
    </source>
</evidence>
<dbReference type="Proteomes" id="UP000886339">
    <property type="component" value="Unassembled WGS sequence"/>
</dbReference>
<dbReference type="PANTHER" id="PTHR30160">
    <property type="entry name" value="TETRAACYLDISACCHARIDE 4'-KINASE-RELATED"/>
    <property type="match status" value="1"/>
</dbReference>
<dbReference type="EC" id="2.4.99.23" evidence="10"/>
<evidence type="ECO:0000256" key="8">
    <source>
        <dbReference type="ARBA" id="ARBA00023136"/>
    </source>
</evidence>
<reference evidence="14" key="1">
    <citation type="journal article" date="2020" name="mSystems">
        <title>Genome- and Community-Level Interaction Insights into Carbon Utilization and Element Cycling Functions of Hydrothermarchaeota in Hydrothermal Sediment.</title>
        <authorList>
            <person name="Zhou Z."/>
            <person name="Liu Y."/>
            <person name="Xu W."/>
            <person name="Pan J."/>
            <person name="Luo Z.H."/>
            <person name="Li M."/>
        </authorList>
    </citation>
    <scope>NUCLEOTIDE SEQUENCE [LARGE SCALE GENOMIC DNA]</scope>
    <source>
        <strain evidence="14">HyVt-458</strain>
    </source>
</reference>